<feature type="region of interest" description="Disordered" evidence="1">
    <location>
        <begin position="44"/>
        <end position="76"/>
    </location>
</feature>
<evidence type="ECO:0000313" key="3">
    <source>
        <dbReference type="Proteomes" id="UP000566819"/>
    </source>
</evidence>
<gene>
    <name evidence="2" type="ORF">G7Y89_g365</name>
</gene>
<keyword evidence="3" id="KW-1185">Reference proteome</keyword>
<organism evidence="2 3">
    <name type="scientific">Cudoniella acicularis</name>
    <dbReference type="NCBI Taxonomy" id="354080"/>
    <lineage>
        <taxon>Eukaryota</taxon>
        <taxon>Fungi</taxon>
        <taxon>Dikarya</taxon>
        <taxon>Ascomycota</taxon>
        <taxon>Pezizomycotina</taxon>
        <taxon>Leotiomycetes</taxon>
        <taxon>Helotiales</taxon>
        <taxon>Tricladiaceae</taxon>
        <taxon>Cudoniella</taxon>
    </lineage>
</organism>
<dbReference type="AlphaFoldDB" id="A0A8H4WAG6"/>
<reference evidence="2 3" key="1">
    <citation type="submission" date="2020-03" db="EMBL/GenBank/DDBJ databases">
        <title>Draft Genome Sequence of Cudoniella acicularis.</title>
        <authorList>
            <person name="Buettner E."/>
            <person name="Kellner H."/>
        </authorList>
    </citation>
    <scope>NUCLEOTIDE SEQUENCE [LARGE SCALE GENOMIC DNA]</scope>
    <source>
        <strain evidence="2 3">DSM 108380</strain>
    </source>
</reference>
<dbReference type="Proteomes" id="UP000566819">
    <property type="component" value="Unassembled WGS sequence"/>
</dbReference>
<name>A0A8H4WAG6_9HELO</name>
<accession>A0A8H4WAG6</accession>
<evidence type="ECO:0000256" key="1">
    <source>
        <dbReference type="SAM" id="MobiDB-lite"/>
    </source>
</evidence>
<feature type="compositionally biased region" description="Basic and acidic residues" evidence="1">
    <location>
        <begin position="56"/>
        <end position="71"/>
    </location>
</feature>
<comment type="caution">
    <text evidence="2">The sequence shown here is derived from an EMBL/GenBank/DDBJ whole genome shotgun (WGS) entry which is preliminary data.</text>
</comment>
<protein>
    <submittedName>
        <fullName evidence="2">Uncharacterized protein</fullName>
    </submittedName>
</protein>
<dbReference type="EMBL" id="JAAMPI010000013">
    <property type="protein sequence ID" value="KAF4637695.1"/>
    <property type="molecule type" value="Genomic_DNA"/>
</dbReference>
<proteinExistence type="predicted"/>
<evidence type="ECO:0000313" key="2">
    <source>
        <dbReference type="EMBL" id="KAF4637695.1"/>
    </source>
</evidence>
<sequence>MPGRSAVAVAVAVADGVGVGVDILSGSKQRRAVTWVVNLKRGAEHKTSAKAARAQSQEEQKAMQDKHHGDKASMGQHSALTAASKGFEKNGTVRDTGRFCRLQIADSRCHGAHSGECPKAIAAQPASRSICLVNRCADVHGLHRGVQKQRVTRLHLHASWKEALADLLEHF</sequence>